<sequence length="573" mass="64365">MASQYSFDSPSMTSNSPMINYRKDAKKGVKFTLMVVGESGTGKTTFINSLLGKKVVAHRFEPVFEGSGDTKTLMFTSAKSIALPNTSVLTRNEFNPSTAHEEPGFAITETKVEIIDDDNTKVQLNILDAPGFGDNLNNEICFVEIENYLKQQFDLVLAEETRIKRNPRFVDTRVHALLYFVTATGHGLREIDINCMKRLAKYVNIIPVISKADSFTRSELQTFKENIKYDIEKFNVPVFQFDNALSEYDEDEDRELIEECKFFTSLQPFAIISSEDEFEIKDPTTGESRIIRARQYPWGLVDINNTAYSDFPILRSVILGSHLQDLKDLTHDFLYETYRTERLMKVTGGVNGPEEESGNYEEELGKLTSIGDRAGSTVPSLSNLAQLTSSTNNLMKKDDSSVISASSSQGPRSMLLDDTDTIELPSPKIKDNQSLSSASTISLEGANTKSSNTSNQAFKRYSIGPQRSTLRQISETVPYVIRHERILERQQKLEEMEMKSAKELAARAALLEKKAAELKSKERLLMKRGGSESSRPESFSSTQDDSMADDPTRMSSIRKEETFTDLHSIVSKK</sequence>
<comment type="subcellular location">
    <subcellularLocation>
        <location evidence="1">Bud neck</location>
    </subcellularLocation>
</comment>
<keyword evidence="8" id="KW-1185">Reference proteome</keyword>
<accession>G8YG37</accession>
<dbReference type="EMBL" id="FO082051">
    <property type="protein sequence ID" value="CCE82136.1"/>
    <property type="molecule type" value="Genomic_DNA"/>
</dbReference>
<protein>
    <submittedName>
        <fullName evidence="7">Piso0_002834 protein</fullName>
    </submittedName>
</protein>
<evidence type="ECO:0000256" key="2">
    <source>
        <dbReference type="ARBA" id="ARBA00022741"/>
    </source>
</evidence>
<dbReference type="PANTHER" id="PTHR18884">
    <property type="entry name" value="SEPTIN"/>
    <property type="match status" value="1"/>
</dbReference>
<dbReference type="PROSITE" id="PS00675">
    <property type="entry name" value="SIGMA54_INTERACT_1"/>
    <property type="match status" value="1"/>
</dbReference>
<feature type="compositionally biased region" description="Low complexity" evidence="5">
    <location>
        <begin position="531"/>
        <end position="541"/>
    </location>
</feature>
<dbReference type="GO" id="GO:0005938">
    <property type="term" value="C:cell cortex"/>
    <property type="evidence" value="ECO:0007669"/>
    <property type="project" value="UniProtKB-ARBA"/>
</dbReference>
<dbReference type="OMA" id="IQECKFL"/>
<keyword evidence="2 4" id="KW-0547">Nucleotide-binding</keyword>
<dbReference type="eggNOG" id="KOG2655">
    <property type="taxonomic scope" value="Eukaryota"/>
</dbReference>
<evidence type="ECO:0000256" key="3">
    <source>
        <dbReference type="ARBA" id="ARBA00023134"/>
    </source>
</evidence>
<dbReference type="STRING" id="559304.G8YG37"/>
<dbReference type="GO" id="GO:0005935">
    <property type="term" value="C:cellular bud neck"/>
    <property type="evidence" value="ECO:0007669"/>
    <property type="project" value="UniProtKB-SubCell"/>
</dbReference>
<dbReference type="PIRSF" id="PIRSF006698">
    <property type="entry name" value="Septin"/>
    <property type="match status" value="1"/>
</dbReference>
<feature type="domain" description="Septin-type G" evidence="6">
    <location>
        <begin position="27"/>
        <end position="345"/>
    </location>
</feature>
<comment type="similarity">
    <text evidence="4">Belongs to the TRAFAC class TrmE-Era-EngA-EngB-Septin-like GTPase superfamily. Septin GTPase family.</text>
</comment>
<dbReference type="PROSITE" id="PS51719">
    <property type="entry name" value="G_SEPTIN"/>
    <property type="match status" value="1"/>
</dbReference>
<evidence type="ECO:0000256" key="4">
    <source>
        <dbReference type="RuleBase" id="RU004560"/>
    </source>
</evidence>
<dbReference type="HOGENOM" id="CLU_017718_7_4_1"/>
<dbReference type="InterPro" id="IPR016491">
    <property type="entry name" value="Septin"/>
</dbReference>
<dbReference type="SUPFAM" id="SSF52540">
    <property type="entry name" value="P-loop containing nucleoside triphosphate hydrolases"/>
    <property type="match status" value="1"/>
</dbReference>
<gene>
    <name evidence="7" type="primary">Piso0_002834</name>
    <name evidence="7" type="ORF">GNLVRS01_PISO0I18840g</name>
</gene>
<dbReference type="Gene3D" id="3.40.50.300">
    <property type="entry name" value="P-loop containing nucleotide triphosphate hydrolases"/>
    <property type="match status" value="1"/>
</dbReference>
<evidence type="ECO:0000313" key="7">
    <source>
        <dbReference type="EMBL" id="CCE82136.1"/>
    </source>
</evidence>
<organism evidence="7 8">
    <name type="scientific">Pichia sorbitophila (strain ATCC MYA-4447 / BCRC 22081 / CBS 7064 / NBRC 10061 / NRRL Y-12695)</name>
    <name type="common">Hybrid yeast</name>
    <dbReference type="NCBI Taxonomy" id="559304"/>
    <lineage>
        <taxon>Eukaryota</taxon>
        <taxon>Fungi</taxon>
        <taxon>Dikarya</taxon>
        <taxon>Ascomycota</taxon>
        <taxon>Saccharomycotina</taxon>
        <taxon>Pichiomycetes</taxon>
        <taxon>Debaryomycetaceae</taxon>
        <taxon>Millerozyma</taxon>
    </lineage>
</organism>
<evidence type="ECO:0000256" key="5">
    <source>
        <dbReference type="SAM" id="MobiDB-lite"/>
    </source>
</evidence>
<dbReference type="FunCoup" id="G8YG37">
    <property type="interactions" value="332"/>
</dbReference>
<dbReference type="OrthoDB" id="416553at2759"/>
<proteinExistence type="inferred from homology"/>
<dbReference type="InterPro" id="IPR027417">
    <property type="entry name" value="P-loop_NTPase"/>
</dbReference>
<evidence type="ECO:0000256" key="1">
    <source>
        <dbReference type="ARBA" id="ARBA00004266"/>
    </source>
</evidence>
<keyword evidence="3 4" id="KW-0342">GTP-binding</keyword>
<dbReference type="Proteomes" id="UP000005222">
    <property type="component" value="Chromosome I"/>
</dbReference>
<reference evidence="7 8" key="1">
    <citation type="journal article" date="2012" name="G3 (Bethesda)">
        <title>Pichia sorbitophila, an interspecies yeast hybrid reveals early steps of genome resolution following polyploidization.</title>
        <authorList>
            <person name="Leh Louis V."/>
            <person name="Despons L."/>
            <person name="Friedrich A."/>
            <person name="Martin T."/>
            <person name="Durrens P."/>
            <person name="Casaregola S."/>
            <person name="Neuveglise C."/>
            <person name="Fairhead C."/>
            <person name="Marck C."/>
            <person name="Cruz J.A."/>
            <person name="Straub M.L."/>
            <person name="Kugler V."/>
            <person name="Sacerdot C."/>
            <person name="Uzunov Z."/>
            <person name="Thierry A."/>
            <person name="Weiss S."/>
            <person name="Bleykasten C."/>
            <person name="De Montigny J."/>
            <person name="Jacques N."/>
            <person name="Jung P."/>
            <person name="Lemaire M."/>
            <person name="Mallet S."/>
            <person name="Morel G."/>
            <person name="Richard G.F."/>
            <person name="Sarkar A."/>
            <person name="Savel G."/>
            <person name="Schacherer J."/>
            <person name="Seret M.L."/>
            <person name="Talla E."/>
            <person name="Samson G."/>
            <person name="Jubin C."/>
            <person name="Poulain J."/>
            <person name="Vacherie B."/>
            <person name="Barbe V."/>
            <person name="Pelletier E."/>
            <person name="Sherman D.J."/>
            <person name="Westhof E."/>
            <person name="Weissenbach J."/>
            <person name="Baret P.V."/>
            <person name="Wincker P."/>
            <person name="Gaillardin C."/>
            <person name="Dujon B."/>
            <person name="Souciet J.L."/>
        </authorList>
    </citation>
    <scope>NUCLEOTIDE SEQUENCE [LARGE SCALE GENOMIC DNA]</scope>
    <source>
        <strain evidence="8">ATCC MYA-4447 / BCRC 22081 / CBS 7064 / NBRC 10061 / NRRL Y-12695</strain>
    </source>
</reference>
<evidence type="ECO:0000313" key="8">
    <source>
        <dbReference type="Proteomes" id="UP000005222"/>
    </source>
</evidence>
<dbReference type="InParanoid" id="G8YG37"/>
<dbReference type="InterPro" id="IPR025662">
    <property type="entry name" value="Sigma_54_int_dom_ATP-bd_1"/>
</dbReference>
<dbReference type="GO" id="GO:0005525">
    <property type="term" value="F:GTP binding"/>
    <property type="evidence" value="ECO:0007669"/>
    <property type="project" value="UniProtKB-KW"/>
</dbReference>
<feature type="region of interest" description="Disordered" evidence="5">
    <location>
        <begin position="520"/>
        <end position="573"/>
    </location>
</feature>
<dbReference type="AlphaFoldDB" id="G8YG37"/>
<dbReference type="Pfam" id="PF00735">
    <property type="entry name" value="Septin"/>
    <property type="match status" value="1"/>
</dbReference>
<name>G8YG37_PICSO</name>
<dbReference type="GO" id="GO:0032156">
    <property type="term" value="C:septin cytoskeleton"/>
    <property type="evidence" value="ECO:0007669"/>
    <property type="project" value="UniProtKB-ARBA"/>
</dbReference>
<evidence type="ECO:0000259" key="6">
    <source>
        <dbReference type="PROSITE" id="PS51719"/>
    </source>
</evidence>
<dbReference type="InterPro" id="IPR030379">
    <property type="entry name" value="G_SEPTIN_dom"/>
</dbReference>
<dbReference type="CDD" id="cd01850">
    <property type="entry name" value="CDC_Septin"/>
    <property type="match status" value="1"/>
</dbReference>